<comment type="caution">
    <text evidence="2">The sequence shown here is derived from an EMBL/GenBank/DDBJ whole genome shotgun (WGS) entry which is preliminary data.</text>
</comment>
<evidence type="ECO:0000313" key="2">
    <source>
        <dbReference type="EMBL" id="RHZ79051.1"/>
    </source>
</evidence>
<dbReference type="OrthoDB" id="5563539at2759"/>
<feature type="region of interest" description="Disordered" evidence="1">
    <location>
        <begin position="398"/>
        <end position="424"/>
    </location>
</feature>
<organism evidence="2 3">
    <name type="scientific">Diversispora epigaea</name>
    <dbReference type="NCBI Taxonomy" id="1348612"/>
    <lineage>
        <taxon>Eukaryota</taxon>
        <taxon>Fungi</taxon>
        <taxon>Fungi incertae sedis</taxon>
        <taxon>Mucoromycota</taxon>
        <taxon>Glomeromycotina</taxon>
        <taxon>Glomeromycetes</taxon>
        <taxon>Diversisporales</taxon>
        <taxon>Diversisporaceae</taxon>
        <taxon>Diversispora</taxon>
    </lineage>
</organism>
<feature type="compositionally biased region" description="Low complexity" evidence="1">
    <location>
        <begin position="83"/>
        <end position="99"/>
    </location>
</feature>
<accession>A0A397ISW2</accession>
<gene>
    <name evidence="2" type="ORF">Glove_152g41</name>
</gene>
<evidence type="ECO:0000256" key="1">
    <source>
        <dbReference type="SAM" id="MobiDB-lite"/>
    </source>
</evidence>
<feature type="compositionally biased region" description="Basic residues" evidence="1">
    <location>
        <begin position="69"/>
        <end position="82"/>
    </location>
</feature>
<sequence>MENPSITLIASQSVDYLGQTHDWTDTDTVYSYKGICQELKECQEKIRKYEENEKKAKDSDKNLQQKSIKERKHHHHHHHHHQQQQQRNNNSNNNNNNNNDNKKIIGGISKQLQQQKQESALRAEEKRLIRMKNALWRRMGPAVGCVGKGNKLVSPRTLKWQKECDILWLFGPLYQPDNDPFMEEDDDDDKTLVGSPPATCCPNSPSFGPILDHFDVSSNVSTPSGSPPIYIKPALKKPVEYDPLKDLISYACEMLLLDSPNTNGGKKIRRHTNANPMEVKQKKKSIRFSRNLEEVHYTPTHYTMRPSPPPNPIPTPARRRLSNPFFSKAEEENMYYNGLGINKSTDGGYEQMFAKAKEQVKYTGKMNLPFAKDGSWIGGNLPDDEDDEFVMPPLPQLVRSAPRPISRPKSRGMPQRRSANNMPPAHTAAFSRKMVSPSNIAIGTPRNAIQIKHVTNKKFDDHETGESGVVERCVNIASNVKDVVTWCSSMLWNSTVF</sequence>
<dbReference type="EMBL" id="PQFF01000143">
    <property type="protein sequence ID" value="RHZ79051.1"/>
    <property type="molecule type" value="Genomic_DNA"/>
</dbReference>
<evidence type="ECO:0000313" key="3">
    <source>
        <dbReference type="Proteomes" id="UP000266861"/>
    </source>
</evidence>
<protein>
    <submittedName>
        <fullName evidence="2">Uncharacterized protein</fullName>
    </submittedName>
</protein>
<proteinExistence type="predicted"/>
<dbReference type="AlphaFoldDB" id="A0A397ISW2"/>
<feature type="region of interest" description="Disordered" evidence="1">
    <location>
        <begin position="51"/>
        <end position="104"/>
    </location>
</feature>
<reference evidence="2 3" key="1">
    <citation type="submission" date="2018-08" db="EMBL/GenBank/DDBJ databases">
        <title>Genome and evolution of the arbuscular mycorrhizal fungus Diversispora epigaea (formerly Glomus versiforme) and its bacterial endosymbionts.</title>
        <authorList>
            <person name="Sun X."/>
            <person name="Fei Z."/>
            <person name="Harrison M."/>
        </authorList>
    </citation>
    <scope>NUCLEOTIDE SEQUENCE [LARGE SCALE GENOMIC DNA]</scope>
    <source>
        <strain evidence="2 3">IT104</strain>
    </source>
</reference>
<name>A0A397ISW2_9GLOM</name>
<dbReference type="Proteomes" id="UP000266861">
    <property type="component" value="Unassembled WGS sequence"/>
</dbReference>
<keyword evidence="3" id="KW-1185">Reference proteome</keyword>
<feature type="compositionally biased region" description="Basic and acidic residues" evidence="1">
    <location>
        <begin position="51"/>
        <end position="63"/>
    </location>
</feature>